<dbReference type="PANTHER" id="PTHR33755">
    <property type="entry name" value="TOXIN PARE1-RELATED"/>
    <property type="match status" value="1"/>
</dbReference>
<dbReference type="InterPro" id="IPR051803">
    <property type="entry name" value="TA_system_RelE-like_toxin"/>
</dbReference>
<comment type="caution">
    <text evidence="3">The sequence shown here is derived from an EMBL/GenBank/DDBJ whole genome shotgun (WGS) entry which is preliminary data.</text>
</comment>
<dbReference type="NCBIfam" id="TIGR02385">
    <property type="entry name" value="RelE_StbE"/>
    <property type="match status" value="1"/>
</dbReference>
<evidence type="ECO:0000313" key="3">
    <source>
        <dbReference type="EMBL" id="KKO07103.1"/>
    </source>
</evidence>
<reference evidence="3" key="1">
    <citation type="journal article" date="2015" name="Nature">
        <title>Complex archaea that bridge the gap between prokaryotes and eukaryotes.</title>
        <authorList>
            <person name="Spang A."/>
            <person name="Saw J.H."/>
            <person name="Jorgensen S.L."/>
            <person name="Zaremba-Niedzwiedzka K."/>
            <person name="Martijn J."/>
            <person name="Lind A.E."/>
            <person name="van Eijk R."/>
            <person name="Schleper C."/>
            <person name="Guy L."/>
            <person name="Ettema T.J."/>
        </authorList>
    </citation>
    <scope>NUCLEOTIDE SEQUENCE</scope>
</reference>
<keyword evidence="2" id="KW-1277">Toxin-antitoxin system</keyword>
<evidence type="ECO:0000256" key="1">
    <source>
        <dbReference type="ARBA" id="ARBA00006226"/>
    </source>
</evidence>
<accession>A0A0F9W4E0</accession>
<evidence type="ECO:0000256" key="2">
    <source>
        <dbReference type="ARBA" id="ARBA00022649"/>
    </source>
</evidence>
<name>A0A0F9W4E0_9ZZZZ</name>
<dbReference type="Gene3D" id="3.30.2310.20">
    <property type="entry name" value="RelE-like"/>
    <property type="match status" value="1"/>
</dbReference>
<organism evidence="3">
    <name type="scientific">marine sediment metagenome</name>
    <dbReference type="NCBI Taxonomy" id="412755"/>
    <lineage>
        <taxon>unclassified sequences</taxon>
        <taxon>metagenomes</taxon>
        <taxon>ecological metagenomes</taxon>
    </lineage>
</organism>
<protein>
    <submittedName>
        <fullName evidence="3">Uncharacterized protein</fullName>
    </submittedName>
</protein>
<dbReference type="Pfam" id="PF05016">
    <property type="entry name" value="ParE_toxin"/>
    <property type="match status" value="1"/>
</dbReference>
<sequence>MLLVEWRPQARESLWVILDYLSQRNPYAAEALYQAIEEATEALPQHPYLYRPGRVVGTREAVVHPNYIVVYRIAAGCIEVVNILHARQEYP</sequence>
<proteinExistence type="inferred from homology"/>
<gene>
    <name evidence="3" type="ORF">LCGC14_0056710</name>
</gene>
<dbReference type="EMBL" id="LAZR01000013">
    <property type="protein sequence ID" value="KKO07103.1"/>
    <property type="molecule type" value="Genomic_DNA"/>
</dbReference>
<comment type="similarity">
    <text evidence="1">Belongs to the RelE toxin family.</text>
</comment>
<dbReference type="InterPro" id="IPR035093">
    <property type="entry name" value="RelE/ParE_toxin_dom_sf"/>
</dbReference>
<dbReference type="InterPro" id="IPR007712">
    <property type="entry name" value="RelE/ParE_toxin"/>
</dbReference>
<dbReference type="AlphaFoldDB" id="A0A0F9W4E0"/>